<evidence type="ECO:0000256" key="1">
    <source>
        <dbReference type="SAM" id="MobiDB-lite"/>
    </source>
</evidence>
<keyword evidence="3" id="KW-1185">Reference proteome</keyword>
<feature type="region of interest" description="Disordered" evidence="1">
    <location>
        <begin position="27"/>
        <end position="46"/>
    </location>
</feature>
<accession>A0A8J8WMT3</accession>
<evidence type="ECO:0000313" key="2">
    <source>
        <dbReference type="EMBL" id="KAG0697477.1"/>
    </source>
</evidence>
<dbReference type="EMBL" id="JACEEZ010025785">
    <property type="protein sequence ID" value="KAG0697477.1"/>
    <property type="molecule type" value="Genomic_DNA"/>
</dbReference>
<organism evidence="2 3">
    <name type="scientific">Chionoecetes opilio</name>
    <name type="common">Atlantic snow crab</name>
    <name type="synonym">Cancer opilio</name>
    <dbReference type="NCBI Taxonomy" id="41210"/>
    <lineage>
        <taxon>Eukaryota</taxon>
        <taxon>Metazoa</taxon>
        <taxon>Ecdysozoa</taxon>
        <taxon>Arthropoda</taxon>
        <taxon>Crustacea</taxon>
        <taxon>Multicrustacea</taxon>
        <taxon>Malacostraca</taxon>
        <taxon>Eumalacostraca</taxon>
        <taxon>Eucarida</taxon>
        <taxon>Decapoda</taxon>
        <taxon>Pleocyemata</taxon>
        <taxon>Brachyura</taxon>
        <taxon>Eubrachyura</taxon>
        <taxon>Majoidea</taxon>
        <taxon>Majidae</taxon>
        <taxon>Chionoecetes</taxon>
    </lineage>
</organism>
<dbReference type="AlphaFoldDB" id="A0A8J8WMT3"/>
<protein>
    <submittedName>
        <fullName evidence="2">Uncharacterized protein</fullName>
    </submittedName>
</protein>
<reference evidence="2" key="1">
    <citation type="submission" date="2020-07" db="EMBL/GenBank/DDBJ databases">
        <title>The High-quality genome of the commercially important snow crab, Chionoecetes opilio.</title>
        <authorList>
            <person name="Jeong J.-H."/>
            <person name="Ryu S."/>
        </authorList>
    </citation>
    <scope>NUCLEOTIDE SEQUENCE</scope>
    <source>
        <strain evidence="2">MADBK_172401_WGS</strain>
        <tissue evidence="2">Digestive gland</tissue>
    </source>
</reference>
<gene>
    <name evidence="2" type="ORF">GWK47_026301</name>
</gene>
<dbReference type="OrthoDB" id="6380626at2759"/>
<name>A0A8J8WMT3_CHIOP</name>
<evidence type="ECO:0000313" key="3">
    <source>
        <dbReference type="Proteomes" id="UP000770661"/>
    </source>
</evidence>
<comment type="caution">
    <text evidence="2">The sequence shown here is derived from an EMBL/GenBank/DDBJ whole genome shotgun (WGS) entry which is preliminary data.</text>
</comment>
<sequence>MLKMSWEVILGPRQRLPAVLVSGPPAFRERETTGSTSDRQLNRNGSGRASMDLLEAWGLTGVITALFLTQRPATVEYIGELPSFLGQKLDRKVFYPGLQHHILEVLGLGCMGEICLARSRAQRILGSSTLRTFGQILPHNPTNPVIRQNG</sequence>
<proteinExistence type="predicted"/>
<feature type="compositionally biased region" description="Polar residues" evidence="1">
    <location>
        <begin position="33"/>
        <end position="46"/>
    </location>
</feature>
<dbReference type="Proteomes" id="UP000770661">
    <property type="component" value="Unassembled WGS sequence"/>
</dbReference>